<dbReference type="EMBL" id="WTUZ01000040">
    <property type="protein sequence ID" value="MZQ87373.1"/>
    <property type="molecule type" value="Genomic_DNA"/>
</dbReference>
<dbReference type="InterPro" id="IPR029033">
    <property type="entry name" value="His_PPase_superfam"/>
</dbReference>
<dbReference type="SMART" id="SM00855">
    <property type="entry name" value="PGAM"/>
    <property type="match status" value="1"/>
</dbReference>
<dbReference type="RefSeq" id="WP_161411985.1">
    <property type="nucleotide sequence ID" value="NZ_WTUZ01000040.1"/>
</dbReference>
<dbReference type="GO" id="GO:0016791">
    <property type="term" value="F:phosphatase activity"/>
    <property type="evidence" value="ECO:0007669"/>
    <property type="project" value="TreeGrafter"/>
</dbReference>
<dbReference type="InterPro" id="IPR001345">
    <property type="entry name" value="PG/BPGM_mutase_AS"/>
</dbReference>
<dbReference type="AlphaFoldDB" id="A0A6L8VAR1"/>
<dbReference type="CDD" id="cd07067">
    <property type="entry name" value="HP_PGM_like"/>
    <property type="match status" value="1"/>
</dbReference>
<keyword evidence="6" id="KW-1185">Reference proteome</keyword>
<feature type="active site" description="Tele-phosphohistidine intermediate" evidence="3">
    <location>
        <position position="9"/>
    </location>
</feature>
<dbReference type="InterPro" id="IPR013078">
    <property type="entry name" value="His_Pase_superF_clade-1"/>
</dbReference>
<proteinExistence type="predicted"/>
<name>A0A6L8VAR1_9BACL</name>
<comment type="caution">
    <text evidence="5">The sequence shown here is derived from an EMBL/GenBank/DDBJ whole genome shotgun (WGS) entry which is preliminary data.</text>
</comment>
<dbReference type="Pfam" id="PF00300">
    <property type="entry name" value="His_Phos_1"/>
    <property type="match status" value="1"/>
</dbReference>
<dbReference type="Proteomes" id="UP000481087">
    <property type="component" value="Unassembled WGS sequence"/>
</dbReference>
<protein>
    <submittedName>
        <fullName evidence="5">Histidine phosphatase family protein</fullName>
    </submittedName>
</protein>
<keyword evidence="1" id="KW-0324">Glycolysis</keyword>
<dbReference type="GO" id="GO:0005737">
    <property type="term" value="C:cytoplasm"/>
    <property type="evidence" value="ECO:0007669"/>
    <property type="project" value="TreeGrafter"/>
</dbReference>
<accession>A0A6L8VAR1</accession>
<evidence type="ECO:0000256" key="2">
    <source>
        <dbReference type="ARBA" id="ARBA00023235"/>
    </source>
</evidence>
<evidence type="ECO:0000256" key="3">
    <source>
        <dbReference type="PIRSR" id="PIRSR613078-1"/>
    </source>
</evidence>
<sequence>MTKLYLIRHGETLWNVERRMQGHLDSPLSALGEQQALWLSNALKDVPFEAMYASTSGRTLQTAQIIRGDRDLAIQSSDEWREMNLGDWEGRISGEIEQIDPDNFHAFWRNPEAYRPARGESYTDLQERVTLALERLLAAHEGQTIALVSHTVTLKVIMAYFEMRGLAELWNPPYFHPTCLSIVEIVNNEPHIRLHADTSHFEDEAFGY</sequence>
<evidence type="ECO:0000313" key="6">
    <source>
        <dbReference type="Proteomes" id="UP000481087"/>
    </source>
</evidence>
<dbReference type="Gene3D" id="3.40.50.1240">
    <property type="entry name" value="Phosphoglycerate mutase-like"/>
    <property type="match status" value="1"/>
</dbReference>
<dbReference type="PROSITE" id="PS00175">
    <property type="entry name" value="PG_MUTASE"/>
    <property type="match status" value="1"/>
</dbReference>
<dbReference type="SUPFAM" id="SSF53254">
    <property type="entry name" value="Phosphoglycerate mutase-like"/>
    <property type="match status" value="1"/>
</dbReference>
<feature type="active site" description="Proton donor/acceptor" evidence="3">
    <location>
        <position position="82"/>
    </location>
</feature>
<evidence type="ECO:0000313" key="5">
    <source>
        <dbReference type="EMBL" id="MZQ87373.1"/>
    </source>
</evidence>
<dbReference type="PANTHER" id="PTHR48100:SF1">
    <property type="entry name" value="HISTIDINE PHOSPHATASE FAMILY PROTEIN-RELATED"/>
    <property type="match status" value="1"/>
</dbReference>
<evidence type="ECO:0000256" key="4">
    <source>
        <dbReference type="PIRSR" id="PIRSR613078-2"/>
    </source>
</evidence>
<gene>
    <name evidence="5" type="ORF">GQF01_35170</name>
</gene>
<dbReference type="InterPro" id="IPR050275">
    <property type="entry name" value="PGM_Phosphatase"/>
</dbReference>
<feature type="binding site" evidence="4">
    <location>
        <position position="58"/>
    </location>
    <ligand>
        <name>substrate</name>
    </ligand>
</feature>
<organism evidence="5 6">
    <name type="scientific">Paenibacillus silvestris</name>
    <dbReference type="NCBI Taxonomy" id="2606219"/>
    <lineage>
        <taxon>Bacteria</taxon>
        <taxon>Bacillati</taxon>
        <taxon>Bacillota</taxon>
        <taxon>Bacilli</taxon>
        <taxon>Bacillales</taxon>
        <taxon>Paenibacillaceae</taxon>
        <taxon>Paenibacillus</taxon>
    </lineage>
</organism>
<feature type="binding site" evidence="4">
    <location>
        <begin position="8"/>
        <end position="15"/>
    </location>
    <ligand>
        <name>substrate</name>
    </ligand>
</feature>
<dbReference type="PANTHER" id="PTHR48100">
    <property type="entry name" value="BROAD-SPECIFICITY PHOSPHATASE YOR283W-RELATED"/>
    <property type="match status" value="1"/>
</dbReference>
<keyword evidence="2" id="KW-0413">Isomerase</keyword>
<reference evidence="5 6" key="1">
    <citation type="submission" date="2019-12" db="EMBL/GenBank/DDBJ databases">
        <title>Paenibacillus sp. nov. sp. isolated from soil.</title>
        <authorList>
            <person name="Kim J."/>
            <person name="Jeong S.E."/>
            <person name="Jung H.S."/>
            <person name="Jeon C.O."/>
        </authorList>
    </citation>
    <scope>NUCLEOTIDE SEQUENCE [LARGE SCALE GENOMIC DNA]</scope>
    <source>
        <strain evidence="5 6">5J-6</strain>
    </source>
</reference>
<evidence type="ECO:0000256" key="1">
    <source>
        <dbReference type="ARBA" id="ARBA00023152"/>
    </source>
</evidence>